<proteinExistence type="predicted"/>
<sequence>MNSVPSLFIQDVFRACPTIQFKQISNRYKRAGFHVKSKRVNVMLSIFTTPDGSKISYQTTIRANLPRKEIRSLSLEDYYKYAYHSNWLYISVNSPYEEPINDPETSWEDPKFKKLCAHFCLFGEVEFCDWSSRQKASKIYSTLLKHGIICHSQDDEDANLFVGNLSEPDCLKFLRLQLQRGLFLSLTLDLGVLKNQPLFEEIFKWFCQVSVSRTRYFKLTSDVAVKKSKVNQTISRAMPWILKMWRTYGTGVDDTNKCIKIYNLSELDLSILRSAKYQVLESVKKYRIFYPSDPKRSVLWTVPDEEVGVICLQ</sequence>
<dbReference type="Proteomes" id="UP000298663">
    <property type="component" value="Unassembled WGS sequence"/>
</dbReference>
<dbReference type="EMBL" id="AZBU02000010">
    <property type="protein sequence ID" value="TKR62276.1"/>
    <property type="molecule type" value="Genomic_DNA"/>
</dbReference>
<accession>A0A4U5M0U2</accession>
<evidence type="ECO:0000313" key="2">
    <source>
        <dbReference type="Proteomes" id="UP000298663"/>
    </source>
</evidence>
<evidence type="ECO:0000313" key="1">
    <source>
        <dbReference type="EMBL" id="TKR62276.1"/>
    </source>
</evidence>
<reference evidence="1 2" key="2">
    <citation type="journal article" date="2019" name="G3 (Bethesda)">
        <title>Hybrid Assembly of the Genome of the Entomopathogenic Nematode Steinernema carpocapsae Identifies the X-Chromosome.</title>
        <authorList>
            <person name="Serra L."/>
            <person name="Macchietto M."/>
            <person name="Macias-Munoz A."/>
            <person name="McGill C.J."/>
            <person name="Rodriguez I.M."/>
            <person name="Rodriguez B."/>
            <person name="Murad R."/>
            <person name="Mortazavi A."/>
        </authorList>
    </citation>
    <scope>NUCLEOTIDE SEQUENCE [LARGE SCALE GENOMIC DNA]</scope>
    <source>
        <strain evidence="1 2">ALL</strain>
    </source>
</reference>
<dbReference type="AlphaFoldDB" id="A0A4U5M0U2"/>
<organism evidence="1 2">
    <name type="scientific">Steinernema carpocapsae</name>
    <name type="common">Entomopathogenic nematode</name>
    <dbReference type="NCBI Taxonomy" id="34508"/>
    <lineage>
        <taxon>Eukaryota</taxon>
        <taxon>Metazoa</taxon>
        <taxon>Ecdysozoa</taxon>
        <taxon>Nematoda</taxon>
        <taxon>Chromadorea</taxon>
        <taxon>Rhabditida</taxon>
        <taxon>Tylenchina</taxon>
        <taxon>Panagrolaimomorpha</taxon>
        <taxon>Strongyloidoidea</taxon>
        <taxon>Steinernematidae</taxon>
        <taxon>Steinernema</taxon>
    </lineage>
</organism>
<gene>
    <name evidence="1" type="ORF">L596_026261</name>
</gene>
<protein>
    <submittedName>
        <fullName evidence="1">Uncharacterized protein</fullName>
    </submittedName>
</protein>
<reference evidence="1 2" key="1">
    <citation type="journal article" date="2015" name="Genome Biol.">
        <title>Comparative genomics of Steinernema reveals deeply conserved gene regulatory networks.</title>
        <authorList>
            <person name="Dillman A.R."/>
            <person name="Macchietto M."/>
            <person name="Porter C.F."/>
            <person name="Rogers A."/>
            <person name="Williams B."/>
            <person name="Antoshechkin I."/>
            <person name="Lee M.M."/>
            <person name="Goodwin Z."/>
            <person name="Lu X."/>
            <person name="Lewis E.E."/>
            <person name="Goodrich-Blair H."/>
            <person name="Stock S.P."/>
            <person name="Adams B.J."/>
            <person name="Sternberg P.W."/>
            <person name="Mortazavi A."/>
        </authorList>
    </citation>
    <scope>NUCLEOTIDE SEQUENCE [LARGE SCALE GENOMIC DNA]</scope>
    <source>
        <strain evidence="1 2">ALL</strain>
    </source>
</reference>
<name>A0A4U5M0U2_STECR</name>
<keyword evidence="2" id="KW-1185">Reference proteome</keyword>
<comment type="caution">
    <text evidence="1">The sequence shown here is derived from an EMBL/GenBank/DDBJ whole genome shotgun (WGS) entry which is preliminary data.</text>
</comment>